<dbReference type="GO" id="GO:0003677">
    <property type="term" value="F:DNA binding"/>
    <property type="evidence" value="ECO:0007669"/>
    <property type="project" value="InterPro"/>
</dbReference>
<organism evidence="2 3">
    <name type="scientific">Ferrithrix thermotolerans DSM 19514</name>
    <dbReference type="NCBI Taxonomy" id="1121881"/>
    <lineage>
        <taxon>Bacteria</taxon>
        <taxon>Bacillati</taxon>
        <taxon>Actinomycetota</taxon>
        <taxon>Acidimicrobiia</taxon>
        <taxon>Acidimicrobiales</taxon>
        <taxon>Acidimicrobiaceae</taxon>
        <taxon>Ferrithrix</taxon>
    </lineage>
</organism>
<dbReference type="Pfam" id="PF09339">
    <property type="entry name" value="HTH_IclR"/>
    <property type="match status" value="1"/>
</dbReference>
<dbReference type="PROSITE" id="PS50531">
    <property type="entry name" value="HTH_IS21"/>
    <property type="match status" value="1"/>
</dbReference>
<reference evidence="3" key="1">
    <citation type="submission" date="2016-11" db="EMBL/GenBank/DDBJ databases">
        <authorList>
            <person name="Varghese N."/>
            <person name="Submissions S."/>
        </authorList>
    </citation>
    <scope>NUCLEOTIDE SEQUENCE [LARGE SCALE GENOMIC DNA]</scope>
    <source>
        <strain evidence="3">DSM 19514</strain>
    </source>
</reference>
<dbReference type="InterPro" id="IPR017894">
    <property type="entry name" value="HTH_IS21_transposase_type"/>
</dbReference>
<evidence type="ECO:0000259" key="1">
    <source>
        <dbReference type="PROSITE" id="PS50531"/>
    </source>
</evidence>
<proteinExistence type="predicted"/>
<evidence type="ECO:0000313" key="3">
    <source>
        <dbReference type="Proteomes" id="UP000184295"/>
    </source>
</evidence>
<name>A0A1M4S4C1_9ACTN</name>
<dbReference type="GO" id="GO:0006355">
    <property type="term" value="P:regulation of DNA-templated transcription"/>
    <property type="evidence" value="ECO:0007669"/>
    <property type="project" value="InterPro"/>
</dbReference>
<dbReference type="EMBL" id="FQUL01000001">
    <property type="protein sequence ID" value="SHE27062.1"/>
    <property type="molecule type" value="Genomic_DNA"/>
</dbReference>
<evidence type="ECO:0000313" key="2">
    <source>
        <dbReference type="EMBL" id="SHE27062.1"/>
    </source>
</evidence>
<dbReference type="AlphaFoldDB" id="A0A1M4S4C1"/>
<dbReference type="InterPro" id="IPR005471">
    <property type="entry name" value="Tscrpt_reg_IclR_N"/>
</dbReference>
<accession>A0A1M4S4C1</accession>
<gene>
    <name evidence="2" type="ORF">SAMN02745225_00009</name>
</gene>
<protein>
    <recommendedName>
        <fullName evidence="1">HTH IS21-type domain-containing protein</fullName>
    </recommendedName>
</protein>
<dbReference type="Proteomes" id="UP000184295">
    <property type="component" value="Unassembled WGS sequence"/>
</dbReference>
<feature type="domain" description="HTH IS21-type" evidence="1">
    <location>
        <begin position="5"/>
        <end position="67"/>
    </location>
</feature>
<sequence>MLKGRSLMKFFELRAEGLRHREISRVTGHSRNTVRRYLRDEAGKNEAARAPRRSKLDPFREVIDELVAQGLYSAPAIATTPHPSWL</sequence>
<dbReference type="OrthoDB" id="3238779at2"/>
<dbReference type="Gene3D" id="1.10.10.60">
    <property type="entry name" value="Homeodomain-like"/>
    <property type="match status" value="1"/>
</dbReference>
<keyword evidence="3" id="KW-1185">Reference proteome</keyword>